<dbReference type="Proteomes" id="UP001156701">
    <property type="component" value="Unassembled WGS sequence"/>
</dbReference>
<gene>
    <name evidence="2" type="ORF">P7V44_01010</name>
    <name evidence="3" type="ORF">Q5E86_02745</name>
</gene>
<feature type="compositionally biased region" description="Polar residues" evidence="1">
    <location>
        <begin position="8"/>
        <end position="23"/>
    </location>
</feature>
<dbReference type="EMBL" id="JAUQTG010000001">
    <property type="protein sequence ID" value="MDO7855310.1"/>
    <property type="molecule type" value="Genomic_DNA"/>
</dbReference>
<dbReference type="AlphaFoldDB" id="A0AA42FI08"/>
<name>A0AA42FI08_9GAMM</name>
<accession>A0AA42FI08</accession>
<protein>
    <submittedName>
        <fullName evidence="2">Uncharacterized protein</fullName>
    </submittedName>
</protein>
<evidence type="ECO:0000313" key="4">
    <source>
        <dbReference type="Proteomes" id="UP001156701"/>
    </source>
</evidence>
<feature type="region of interest" description="Disordered" evidence="1">
    <location>
        <begin position="1"/>
        <end position="24"/>
    </location>
</feature>
<evidence type="ECO:0000313" key="3">
    <source>
        <dbReference type="EMBL" id="MDO7855310.1"/>
    </source>
</evidence>
<proteinExistence type="predicted"/>
<evidence type="ECO:0000313" key="5">
    <source>
        <dbReference type="Proteomes" id="UP001176478"/>
    </source>
</evidence>
<dbReference type="EMBL" id="JARRYG010000001">
    <property type="protein sequence ID" value="MDG4694814.1"/>
    <property type="molecule type" value="Genomic_DNA"/>
</dbReference>
<keyword evidence="5" id="KW-1185">Reference proteome</keyword>
<evidence type="ECO:0000313" key="2">
    <source>
        <dbReference type="EMBL" id="MDG4694814.1"/>
    </source>
</evidence>
<reference evidence="2" key="1">
    <citation type="submission" date="2023-03" db="EMBL/GenBank/DDBJ databases">
        <title>a new species belonging to Providencia genus.</title>
        <authorList>
            <person name="Yang W."/>
            <person name="Hu F."/>
            <person name="Shen S."/>
            <person name="Ding L."/>
            <person name="Yin D."/>
        </authorList>
    </citation>
    <scope>NUCLEOTIDE SEQUENCE</scope>
    <source>
        <strain evidence="2">CRE-3FA-0001</strain>
    </source>
</reference>
<comment type="caution">
    <text evidence="2">The sequence shown here is derived from an EMBL/GenBank/DDBJ whole genome shotgun (WGS) entry which is preliminary data.</text>
</comment>
<reference evidence="3" key="2">
    <citation type="submission" date="2023-07" db="EMBL/GenBank/DDBJ databases">
        <authorList>
            <person name="Yang W."/>
            <person name="Chen J."/>
            <person name="Ji P."/>
            <person name="Hu F."/>
        </authorList>
    </citation>
    <scope>NUCLEOTIDE SEQUENCE</scope>
    <source>
        <strain evidence="3">CRE-138-0111</strain>
    </source>
</reference>
<dbReference type="Proteomes" id="UP001176478">
    <property type="component" value="Unassembled WGS sequence"/>
</dbReference>
<evidence type="ECO:0000256" key="1">
    <source>
        <dbReference type="SAM" id="MobiDB-lite"/>
    </source>
</evidence>
<sequence>MTYPKLSFTGTSFSSNHESTINSKPAPIAKQDLKKAKLIQVPMIYIDAFENIKNEGYTSLSFSSYLIEALKEKIICDVSRLDS</sequence>
<reference evidence="3" key="3">
    <citation type="journal article" date="2024" name="Int. J. Antimicrob. Agents">
        <title>Identification of a novel Providencia species showing multi-drug-resistant in three patients with hospital-acquired infection.</title>
        <authorList>
            <person name="Yang W."/>
            <person name="Chen J."/>
            <person name="Yang F."/>
            <person name="Ji P."/>
            <person name="Shen S."/>
            <person name="Yin D."/>
            <person name="Hu F."/>
        </authorList>
    </citation>
    <scope>NUCLEOTIDE SEQUENCE</scope>
    <source>
        <strain evidence="3">CRE-138-0111</strain>
    </source>
</reference>
<dbReference type="RefSeq" id="WP_042843768.1">
    <property type="nucleotide sequence ID" value="NZ_JARRYG010000001.1"/>
</dbReference>
<organism evidence="2 4">
    <name type="scientific">Providencia huashanensis</name>
    <dbReference type="NCBI Taxonomy" id="3037798"/>
    <lineage>
        <taxon>Bacteria</taxon>
        <taxon>Pseudomonadati</taxon>
        <taxon>Pseudomonadota</taxon>
        <taxon>Gammaproteobacteria</taxon>
        <taxon>Enterobacterales</taxon>
        <taxon>Morganellaceae</taxon>
        <taxon>Providencia</taxon>
    </lineage>
</organism>